<keyword evidence="4" id="KW-1185">Reference proteome</keyword>
<name>A0A813Z644_9BILA</name>
<dbReference type="AlphaFoldDB" id="A0A813Z644"/>
<dbReference type="Proteomes" id="UP000663829">
    <property type="component" value="Unassembled WGS sequence"/>
</dbReference>
<keyword evidence="1" id="KW-0732">Signal</keyword>
<accession>A0A813Z644</accession>
<evidence type="ECO:0000256" key="1">
    <source>
        <dbReference type="SAM" id="SignalP"/>
    </source>
</evidence>
<dbReference type="OrthoDB" id="10057948at2759"/>
<dbReference type="EMBL" id="CAJNOQ010001444">
    <property type="protein sequence ID" value="CAF0895238.1"/>
    <property type="molecule type" value="Genomic_DNA"/>
</dbReference>
<gene>
    <name evidence="2" type="ORF">GPM918_LOCUS8339</name>
    <name evidence="3" type="ORF">SRO942_LOCUS8339</name>
</gene>
<protein>
    <recommendedName>
        <fullName evidence="5">DUF4139 domain-containing protein</fullName>
    </recommendedName>
</protein>
<evidence type="ECO:0000313" key="3">
    <source>
        <dbReference type="EMBL" id="CAF3678725.1"/>
    </source>
</evidence>
<dbReference type="Proteomes" id="UP000681722">
    <property type="component" value="Unassembled WGS sequence"/>
</dbReference>
<sequence>MRIIPILACLFLAHGEQNGTTLSIVKIYSNFAEIIRQVSDDQLPIEFSSGEWSDIRSDTITLFGNNIVVTSQTITEKKGSLNGERIYIRQSTTDQSITTVPAIMIDEKRNLVQDLTLNSRYYTVTNDRIEYGKMPPTDKYIVSFTYVSLNNTDGQFYISYLRSNLNWKTRYNLMLYNDGEKQQKTVLIGYADIRNNGVDSVVIESAELFGGDVNIRLNSPQQQYSTEYNRNPAASLTVNLAAASTFAPSISSAEELAGVYVFNIDKPFTIESKTNYVLPMLQPIVQVERYASISKAFDKFNTRTRGKAQRSYRLRSNQFLAKGSVILRESDRLVGESTWPDIAANDSYEFSIGTDPDIVYKENVTLLSTDKAMEQRYYSNRSSYEINLKLKNFKKRPIKVEYTQKFYSLQFTLEDKTSKFIRDGSDVNAKFSLQSDEEKDYQYRIEIIE</sequence>
<dbReference type="EMBL" id="CAJOBC010001444">
    <property type="protein sequence ID" value="CAF3678725.1"/>
    <property type="molecule type" value="Genomic_DNA"/>
</dbReference>
<evidence type="ECO:0000313" key="4">
    <source>
        <dbReference type="Proteomes" id="UP000663829"/>
    </source>
</evidence>
<reference evidence="2" key="1">
    <citation type="submission" date="2021-02" db="EMBL/GenBank/DDBJ databases">
        <authorList>
            <person name="Nowell W R."/>
        </authorList>
    </citation>
    <scope>NUCLEOTIDE SEQUENCE</scope>
</reference>
<feature type="signal peptide" evidence="1">
    <location>
        <begin position="1"/>
        <end position="15"/>
    </location>
</feature>
<organism evidence="2 4">
    <name type="scientific">Didymodactylos carnosus</name>
    <dbReference type="NCBI Taxonomy" id="1234261"/>
    <lineage>
        <taxon>Eukaryota</taxon>
        <taxon>Metazoa</taxon>
        <taxon>Spiralia</taxon>
        <taxon>Gnathifera</taxon>
        <taxon>Rotifera</taxon>
        <taxon>Eurotatoria</taxon>
        <taxon>Bdelloidea</taxon>
        <taxon>Philodinida</taxon>
        <taxon>Philodinidae</taxon>
        <taxon>Didymodactylos</taxon>
    </lineage>
</organism>
<evidence type="ECO:0000313" key="2">
    <source>
        <dbReference type="EMBL" id="CAF0895238.1"/>
    </source>
</evidence>
<dbReference type="PANTHER" id="PTHR38075">
    <property type="entry name" value="DUF4139 DOMAIN-CONTAINING PROTEIN"/>
    <property type="match status" value="1"/>
</dbReference>
<comment type="caution">
    <text evidence="2">The sequence shown here is derived from an EMBL/GenBank/DDBJ whole genome shotgun (WGS) entry which is preliminary data.</text>
</comment>
<evidence type="ECO:0008006" key="5">
    <source>
        <dbReference type="Google" id="ProtNLM"/>
    </source>
</evidence>
<dbReference type="PANTHER" id="PTHR38075:SF1">
    <property type="entry name" value="DUF4139 DOMAIN-CONTAINING PROTEIN"/>
    <property type="match status" value="1"/>
</dbReference>
<feature type="chain" id="PRO_5036223655" description="DUF4139 domain-containing protein" evidence="1">
    <location>
        <begin position="16"/>
        <end position="449"/>
    </location>
</feature>
<proteinExistence type="predicted"/>